<dbReference type="EMBL" id="KE561147">
    <property type="protein sequence ID" value="EPZ32483.1"/>
    <property type="molecule type" value="Genomic_DNA"/>
</dbReference>
<protein>
    <submittedName>
        <fullName evidence="1">Uncharacterized protein</fullName>
    </submittedName>
</protein>
<name>A0A075AQI5_ROZAC</name>
<gene>
    <name evidence="1" type="ORF">O9G_004803</name>
</gene>
<keyword evidence="2" id="KW-1185">Reference proteome</keyword>
<dbReference type="Proteomes" id="UP000030755">
    <property type="component" value="Unassembled WGS sequence"/>
</dbReference>
<organism evidence="1 2">
    <name type="scientific">Rozella allomycis (strain CSF55)</name>
    <dbReference type="NCBI Taxonomy" id="988480"/>
    <lineage>
        <taxon>Eukaryota</taxon>
        <taxon>Fungi</taxon>
        <taxon>Fungi incertae sedis</taxon>
        <taxon>Cryptomycota</taxon>
        <taxon>Cryptomycota incertae sedis</taxon>
        <taxon>Rozella</taxon>
    </lineage>
</organism>
<sequence>MSLPRPSMVGAPKSGFGTFEESKSCVGDWKLSFMSLNEDILWLDSGGFIPKTINKSIHEPRVNSDELLTDGGIKMARPKTDRKCKAKNETQQEKGNGAKTGIMIVGSIACRLVLLLRAAKLVYRSIRNLIN</sequence>
<evidence type="ECO:0000313" key="1">
    <source>
        <dbReference type="EMBL" id="EPZ32483.1"/>
    </source>
</evidence>
<evidence type="ECO:0000313" key="2">
    <source>
        <dbReference type="Proteomes" id="UP000030755"/>
    </source>
</evidence>
<proteinExistence type="predicted"/>
<accession>A0A075AQI5</accession>
<reference evidence="1 2" key="1">
    <citation type="journal article" date="2013" name="Curr. Biol.">
        <title>Shared signatures of parasitism and phylogenomics unite Cryptomycota and microsporidia.</title>
        <authorList>
            <person name="James T.Y."/>
            <person name="Pelin A."/>
            <person name="Bonen L."/>
            <person name="Ahrendt S."/>
            <person name="Sain D."/>
            <person name="Corradi N."/>
            <person name="Stajich J.E."/>
        </authorList>
    </citation>
    <scope>NUCLEOTIDE SEQUENCE [LARGE SCALE GENOMIC DNA]</scope>
    <source>
        <strain evidence="1 2">CSF55</strain>
    </source>
</reference>
<dbReference type="AlphaFoldDB" id="A0A075AQI5"/>
<dbReference type="HOGENOM" id="CLU_1928781_0_0_1"/>